<protein>
    <recommendedName>
        <fullName evidence="4">Peptidase M24 domain-containing protein</fullName>
    </recommendedName>
</protein>
<sequence>MLNKVERLCDQPPYADFPRPEYEHRIQRIKEEMADANLDVLVMWDELNIRYFTGFYSNHWPPITVCPAVLLIAVDQEPVMVVPDFFQGVVEGYTFIKDIRCHNEPHVTSHLRELPKLVAGLTKELMGSSSGRVGIEGGLTGGMTVPRPINDIDEFRGSLPDVEFVYAADQIWNVRMIKSNMEVDAIRLACEASIKSFHDLVADFEWGWDEKDVGLYIRKKLLEYADDCKPNLCMGSRRQVFMADIPAWDDGIPLMPGDRLVLEPLPEVKGYWGSSGRTFQLGPPTDASLQKAQILDRGRQVAADVTKPGVTTGEIMDAIIDTLTEGGLHCSLDQGGHGVGLCGQEPPAIALGEKYVVKPGMVLAVECWMFETGDNFQPPFNVYGGEDYVYVTEDGCDLFPAFPTDIVSLGV</sequence>
<dbReference type="AlphaFoldDB" id="A0A381PFJ8"/>
<dbReference type="InterPro" id="IPR029149">
    <property type="entry name" value="Creatin/AminoP/Spt16_N"/>
</dbReference>
<evidence type="ECO:0000259" key="2">
    <source>
        <dbReference type="Pfam" id="PF01321"/>
    </source>
</evidence>
<dbReference type="EMBL" id="UINC01000966">
    <property type="protein sequence ID" value="SUZ65700.1"/>
    <property type="molecule type" value="Genomic_DNA"/>
</dbReference>
<organism evidence="3">
    <name type="scientific">marine metagenome</name>
    <dbReference type="NCBI Taxonomy" id="408172"/>
    <lineage>
        <taxon>unclassified sequences</taxon>
        <taxon>metagenomes</taxon>
        <taxon>ecological metagenomes</taxon>
    </lineage>
</organism>
<dbReference type="InterPro" id="IPR000994">
    <property type="entry name" value="Pept_M24"/>
</dbReference>
<name>A0A381PFJ8_9ZZZZ</name>
<evidence type="ECO:0000313" key="3">
    <source>
        <dbReference type="EMBL" id="SUZ65700.1"/>
    </source>
</evidence>
<dbReference type="PANTHER" id="PTHR46112:SF2">
    <property type="entry name" value="XAA-PRO AMINOPEPTIDASE P-RELATED"/>
    <property type="match status" value="1"/>
</dbReference>
<dbReference type="InterPro" id="IPR036005">
    <property type="entry name" value="Creatinase/aminopeptidase-like"/>
</dbReference>
<feature type="domain" description="Peptidase M24" evidence="1">
    <location>
        <begin position="185"/>
        <end position="393"/>
    </location>
</feature>
<dbReference type="Pfam" id="PF01321">
    <property type="entry name" value="Creatinase_N"/>
    <property type="match status" value="1"/>
</dbReference>
<dbReference type="Gene3D" id="3.90.230.10">
    <property type="entry name" value="Creatinase/methionine aminopeptidase superfamily"/>
    <property type="match status" value="1"/>
</dbReference>
<dbReference type="SUPFAM" id="SSF55920">
    <property type="entry name" value="Creatinase/aminopeptidase"/>
    <property type="match status" value="1"/>
</dbReference>
<reference evidence="3" key="1">
    <citation type="submission" date="2018-05" db="EMBL/GenBank/DDBJ databases">
        <authorList>
            <person name="Lanie J.A."/>
            <person name="Ng W.-L."/>
            <person name="Kazmierczak K.M."/>
            <person name="Andrzejewski T.M."/>
            <person name="Davidsen T.M."/>
            <person name="Wayne K.J."/>
            <person name="Tettelin H."/>
            <person name="Glass J.I."/>
            <person name="Rusch D."/>
            <person name="Podicherti R."/>
            <person name="Tsui H.-C.T."/>
            <person name="Winkler M.E."/>
        </authorList>
    </citation>
    <scope>NUCLEOTIDE SEQUENCE</scope>
</reference>
<evidence type="ECO:0008006" key="4">
    <source>
        <dbReference type="Google" id="ProtNLM"/>
    </source>
</evidence>
<dbReference type="InterPro" id="IPR000587">
    <property type="entry name" value="Creatinase_N"/>
</dbReference>
<dbReference type="SUPFAM" id="SSF53092">
    <property type="entry name" value="Creatinase/prolidase N-terminal domain"/>
    <property type="match status" value="1"/>
</dbReference>
<proteinExistence type="predicted"/>
<gene>
    <name evidence="3" type="ORF">METZ01_LOCUS18554</name>
</gene>
<dbReference type="CDD" id="cd01066">
    <property type="entry name" value="APP_MetAP"/>
    <property type="match status" value="1"/>
</dbReference>
<evidence type="ECO:0000259" key="1">
    <source>
        <dbReference type="Pfam" id="PF00557"/>
    </source>
</evidence>
<dbReference type="InterPro" id="IPR050659">
    <property type="entry name" value="Peptidase_M24B"/>
</dbReference>
<dbReference type="Pfam" id="PF00557">
    <property type="entry name" value="Peptidase_M24"/>
    <property type="match status" value="1"/>
</dbReference>
<feature type="domain" description="Creatinase N-terminal" evidence="2">
    <location>
        <begin position="25"/>
        <end position="177"/>
    </location>
</feature>
<dbReference type="Gene3D" id="3.40.350.10">
    <property type="entry name" value="Creatinase/prolidase N-terminal domain"/>
    <property type="match status" value="1"/>
</dbReference>
<dbReference type="PANTHER" id="PTHR46112">
    <property type="entry name" value="AMINOPEPTIDASE"/>
    <property type="match status" value="1"/>
</dbReference>
<accession>A0A381PFJ8</accession>